<dbReference type="PANTHER" id="PTHR34301:SF8">
    <property type="entry name" value="ATPASE DOMAIN-CONTAINING PROTEIN"/>
    <property type="match status" value="1"/>
</dbReference>
<dbReference type="Proteomes" id="UP000316196">
    <property type="component" value="Unassembled WGS sequence"/>
</dbReference>
<dbReference type="AlphaFoldDB" id="A0A542ZPV2"/>
<proteinExistence type="predicted"/>
<sequence>MGNPFTPSFGRTPPVTAGRQDHLDEFAYALENPGAMARVGLITGARGMGKTVMLNEFERIARNAGWAVISETSLPGLLDRLTSSELPQILDGLAGPGHRRSVSGASVGALGVSASVRSEVENERPVGWDARRYINEITERTGLVITVDEIHRHAADDLRQLTVLVQHAIREERSIVFVAAGLPTSVSDLLHDDVLTFLRRASRFDLDRLPDHAVRRALFEPARDAGLPFSREGAAEAVAGAQGYPFLVQLVGSESFRAAEVDHSSEINERHVRSAIPRARRILTRNVHDTALAALSPKDMEYLRAMASDDGPSRTGEVAERLGVTAGHAGMYRRRLIDQGLISAPARGVVEFCLPYLRDRLLAEEE</sequence>
<dbReference type="InterPro" id="IPR027417">
    <property type="entry name" value="P-loop_NTPase"/>
</dbReference>
<protein>
    <submittedName>
        <fullName evidence="2">AAA ATPase-like protein</fullName>
    </submittedName>
</protein>
<dbReference type="EMBL" id="VFOR01000001">
    <property type="protein sequence ID" value="TQL62384.1"/>
    <property type="molecule type" value="Genomic_DNA"/>
</dbReference>
<dbReference type="Gene3D" id="3.40.50.300">
    <property type="entry name" value="P-loop containing nucleotide triphosphate hydrolases"/>
    <property type="match status" value="1"/>
</dbReference>
<dbReference type="SUPFAM" id="SSF52540">
    <property type="entry name" value="P-loop containing nucleoside triphosphate hydrolases"/>
    <property type="match status" value="1"/>
</dbReference>
<evidence type="ECO:0000313" key="3">
    <source>
        <dbReference type="Proteomes" id="UP000316196"/>
    </source>
</evidence>
<evidence type="ECO:0000313" key="2">
    <source>
        <dbReference type="EMBL" id="TQL62384.1"/>
    </source>
</evidence>
<dbReference type="Pfam" id="PF13191">
    <property type="entry name" value="AAA_16"/>
    <property type="match status" value="1"/>
</dbReference>
<comment type="caution">
    <text evidence="2">The sequence shown here is derived from an EMBL/GenBank/DDBJ whole genome shotgun (WGS) entry which is preliminary data.</text>
</comment>
<evidence type="ECO:0000259" key="1">
    <source>
        <dbReference type="Pfam" id="PF13191"/>
    </source>
</evidence>
<dbReference type="OrthoDB" id="2020141at2"/>
<gene>
    <name evidence="2" type="ORF">FB460_0158</name>
</gene>
<keyword evidence="3" id="KW-1185">Reference proteome</keyword>
<feature type="domain" description="Orc1-like AAA ATPase" evidence="1">
    <location>
        <begin position="18"/>
        <end position="175"/>
    </location>
</feature>
<organism evidence="2 3">
    <name type="scientific">Propioniferax innocua</name>
    <dbReference type="NCBI Taxonomy" id="1753"/>
    <lineage>
        <taxon>Bacteria</taxon>
        <taxon>Bacillati</taxon>
        <taxon>Actinomycetota</taxon>
        <taxon>Actinomycetes</taxon>
        <taxon>Propionibacteriales</taxon>
        <taxon>Propionibacteriaceae</taxon>
        <taxon>Propioniferax</taxon>
    </lineage>
</organism>
<dbReference type="InterPro" id="IPR041664">
    <property type="entry name" value="AAA_16"/>
</dbReference>
<dbReference type="Gene3D" id="1.10.10.10">
    <property type="entry name" value="Winged helix-like DNA-binding domain superfamily/Winged helix DNA-binding domain"/>
    <property type="match status" value="1"/>
</dbReference>
<dbReference type="PANTHER" id="PTHR34301">
    <property type="entry name" value="DNA-BINDING PROTEIN-RELATED"/>
    <property type="match status" value="1"/>
</dbReference>
<reference evidence="2 3" key="1">
    <citation type="submission" date="2019-06" db="EMBL/GenBank/DDBJ databases">
        <title>Sequencing the genomes of 1000 actinobacteria strains.</title>
        <authorList>
            <person name="Klenk H.-P."/>
        </authorList>
    </citation>
    <scope>NUCLEOTIDE SEQUENCE [LARGE SCALE GENOMIC DNA]</scope>
    <source>
        <strain evidence="2 3">DSM 8251</strain>
    </source>
</reference>
<name>A0A542ZPV2_9ACTN</name>
<dbReference type="RefSeq" id="WP_142092243.1">
    <property type="nucleotide sequence ID" value="NZ_BAAAMD010000003.1"/>
</dbReference>
<accession>A0A542ZPV2</accession>
<dbReference type="InterPro" id="IPR036388">
    <property type="entry name" value="WH-like_DNA-bd_sf"/>
</dbReference>